<evidence type="ECO:0000256" key="1">
    <source>
        <dbReference type="ARBA" id="ARBA00004651"/>
    </source>
</evidence>
<feature type="binding site" evidence="14">
    <location>
        <position position="71"/>
    </location>
    <ligand>
        <name>Na(+)</name>
        <dbReference type="ChEBI" id="CHEBI:29101"/>
        <note>structural</note>
    </ligand>
</feature>
<keyword evidence="10 14" id="KW-0407">Ion channel</keyword>
<keyword evidence="9 14" id="KW-0472">Membrane</keyword>
<evidence type="ECO:0000256" key="10">
    <source>
        <dbReference type="ARBA" id="ARBA00023303"/>
    </source>
</evidence>
<evidence type="ECO:0000256" key="6">
    <source>
        <dbReference type="ARBA" id="ARBA00022989"/>
    </source>
</evidence>
<reference evidence="15 16" key="1">
    <citation type="journal article" date="2015" name="Genome Announc.">
        <title>Expanding the biotechnology potential of lactobacilli through comparative genomics of 213 strains and associated genera.</title>
        <authorList>
            <person name="Sun Z."/>
            <person name="Harris H.M."/>
            <person name="McCann A."/>
            <person name="Guo C."/>
            <person name="Argimon S."/>
            <person name="Zhang W."/>
            <person name="Yang X."/>
            <person name="Jeffery I.B."/>
            <person name="Cooney J.C."/>
            <person name="Kagawa T.F."/>
            <person name="Liu W."/>
            <person name="Song Y."/>
            <person name="Salvetti E."/>
            <person name="Wrobel A."/>
            <person name="Rasinkangas P."/>
            <person name="Parkhill J."/>
            <person name="Rea M.C."/>
            <person name="O'Sullivan O."/>
            <person name="Ritari J."/>
            <person name="Douillard F.P."/>
            <person name="Paul Ross R."/>
            <person name="Yang R."/>
            <person name="Briner A.E."/>
            <person name="Felis G.E."/>
            <person name="de Vos W.M."/>
            <person name="Barrangou R."/>
            <person name="Klaenhammer T.R."/>
            <person name="Caufield P.W."/>
            <person name="Cui Y."/>
            <person name="Zhang H."/>
            <person name="O'Toole P.W."/>
        </authorList>
    </citation>
    <scope>NUCLEOTIDE SEQUENCE [LARGE SCALE GENOMIC DNA]</scope>
    <source>
        <strain evidence="15 16">DSM 19972</strain>
    </source>
</reference>
<evidence type="ECO:0000256" key="11">
    <source>
        <dbReference type="ARBA" id="ARBA00035120"/>
    </source>
</evidence>
<evidence type="ECO:0000256" key="4">
    <source>
        <dbReference type="ARBA" id="ARBA00022692"/>
    </source>
</evidence>
<name>A0A0R1M932_9LACO</name>
<evidence type="ECO:0000256" key="14">
    <source>
        <dbReference type="HAMAP-Rule" id="MF_00454"/>
    </source>
</evidence>
<evidence type="ECO:0000256" key="7">
    <source>
        <dbReference type="ARBA" id="ARBA00023053"/>
    </source>
</evidence>
<comment type="subcellular location">
    <subcellularLocation>
        <location evidence="1 14">Cell membrane</location>
        <topology evidence="1 14">Multi-pass membrane protein</topology>
    </subcellularLocation>
</comment>
<feature type="transmembrane region" description="Helical" evidence="14">
    <location>
        <begin position="32"/>
        <end position="52"/>
    </location>
</feature>
<evidence type="ECO:0000256" key="13">
    <source>
        <dbReference type="ARBA" id="ARBA00049940"/>
    </source>
</evidence>
<dbReference type="PANTHER" id="PTHR28259">
    <property type="entry name" value="FLUORIDE EXPORT PROTEIN 1-RELATED"/>
    <property type="match status" value="1"/>
</dbReference>
<dbReference type="STRING" id="1423777.FD46_GL001562"/>
<evidence type="ECO:0000256" key="8">
    <source>
        <dbReference type="ARBA" id="ARBA00023065"/>
    </source>
</evidence>
<comment type="activity regulation">
    <text evidence="14">Na(+) is not transported, but it plays an essential structural role and its presence is essential for fluoride channel function.</text>
</comment>
<evidence type="ECO:0000313" key="16">
    <source>
        <dbReference type="Proteomes" id="UP000051686"/>
    </source>
</evidence>
<sequence length="117" mass="13067">MIFLVGLGSAIGSLLRFEVTKDVKKRYQQNWPLATFLINLSGALLLGILFGFQLRTKTFLFLGTGILGGFTTFSTLNTEILGLFNNKHLHIGMSYLVLSYFCGAVLLFLGYFLVKDF</sequence>
<dbReference type="NCBIfam" id="NF010816">
    <property type="entry name" value="PRK14220.1"/>
    <property type="match status" value="1"/>
</dbReference>
<dbReference type="GO" id="GO:0140114">
    <property type="term" value="P:cellular detoxification of fluoride"/>
    <property type="evidence" value="ECO:0007669"/>
    <property type="project" value="UniProtKB-UniRule"/>
</dbReference>
<comment type="caution">
    <text evidence="15">The sequence shown here is derived from an EMBL/GenBank/DDBJ whole genome shotgun (WGS) entry which is preliminary data.</text>
</comment>
<proteinExistence type="inferred from homology"/>
<dbReference type="HAMAP" id="MF_00454">
    <property type="entry name" value="FluC"/>
    <property type="match status" value="1"/>
</dbReference>
<dbReference type="OrthoDB" id="9815830at2"/>
<comment type="catalytic activity">
    <reaction evidence="12">
        <text>fluoride(in) = fluoride(out)</text>
        <dbReference type="Rhea" id="RHEA:76159"/>
        <dbReference type="ChEBI" id="CHEBI:17051"/>
    </reaction>
    <physiologicalReaction direction="left-to-right" evidence="12">
        <dbReference type="Rhea" id="RHEA:76160"/>
    </physiologicalReaction>
</comment>
<keyword evidence="3 14" id="KW-1003">Cell membrane</keyword>
<keyword evidence="5 14" id="KW-0479">Metal-binding</keyword>
<evidence type="ECO:0000256" key="9">
    <source>
        <dbReference type="ARBA" id="ARBA00023136"/>
    </source>
</evidence>
<keyword evidence="16" id="KW-1185">Reference proteome</keyword>
<dbReference type="PANTHER" id="PTHR28259:SF16">
    <property type="entry name" value="FLUORIDE-SPECIFIC ION CHANNEL FLUC 2"/>
    <property type="match status" value="1"/>
</dbReference>
<keyword evidence="7 14" id="KW-0915">Sodium</keyword>
<keyword evidence="4 14" id="KW-0812">Transmembrane</keyword>
<evidence type="ECO:0000313" key="15">
    <source>
        <dbReference type="EMBL" id="KRL04433.1"/>
    </source>
</evidence>
<protein>
    <recommendedName>
        <fullName evidence="14">Fluoride-specific ion channel FluC</fullName>
    </recommendedName>
</protein>
<comment type="similarity">
    <text evidence="11 14">Belongs to the fluoride channel Fluc/FEX (TC 1.A.43) family.</text>
</comment>
<feature type="binding site" evidence="14">
    <location>
        <position position="68"/>
    </location>
    <ligand>
        <name>Na(+)</name>
        <dbReference type="ChEBI" id="CHEBI:29101"/>
        <note>structural</note>
    </ligand>
</feature>
<organism evidence="15 16">
    <name type="scientific">Liquorilactobacillus oeni DSM 19972</name>
    <dbReference type="NCBI Taxonomy" id="1423777"/>
    <lineage>
        <taxon>Bacteria</taxon>
        <taxon>Bacillati</taxon>
        <taxon>Bacillota</taxon>
        <taxon>Bacilli</taxon>
        <taxon>Lactobacillales</taxon>
        <taxon>Lactobacillaceae</taxon>
        <taxon>Liquorilactobacillus</taxon>
    </lineage>
</organism>
<accession>A0A0R1M932</accession>
<evidence type="ECO:0000256" key="3">
    <source>
        <dbReference type="ARBA" id="ARBA00022475"/>
    </source>
</evidence>
<dbReference type="GO" id="GO:0062054">
    <property type="term" value="F:fluoride channel activity"/>
    <property type="evidence" value="ECO:0007669"/>
    <property type="project" value="UniProtKB-UniRule"/>
</dbReference>
<feature type="transmembrane region" description="Helical" evidence="14">
    <location>
        <begin position="59"/>
        <end position="76"/>
    </location>
</feature>
<dbReference type="Proteomes" id="UP000051686">
    <property type="component" value="Unassembled WGS sequence"/>
</dbReference>
<evidence type="ECO:0000256" key="2">
    <source>
        <dbReference type="ARBA" id="ARBA00022448"/>
    </source>
</evidence>
<feature type="transmembrane region" description="Helical" evidence="14">
    <location>
        <begin position="96"/>
        <end position="114"/>
    </location>
</feature>
<comment type="function">
    <text evidence="13 14">Fluoride-specific ion channel. Important for reducing fluoride concentration in the cell, thus reducing its toxicity.</text>
</comment>
<dbReference type="GO" id="GO:0005886">
    <property type="term" value="C:plasma membrane"/>
    <property type="evidence" value="ECO:0007669"/>
    <property type="project" value="UniProtKB-SubCell"/>
</dbReference>
<dbReference type="EMBL" id="AZEH01000039">
    <property type="protein sequence ID" value="KRL04433.1"/>
    <property type="molecule type" value="Genomic_DNA"/>
</dbReference>
<evidence type="ECO:0000256" key="5">
    <source>
        <dbReference type="ARBA" id="ARBA00022723"/>
    </source>
</evidence>
<dbReference type="RefSeq" id="WP_057896401.1">
    <property type="nucleotide sequence ID" value="NZ_AZEH01000039.1"/>
</dbReference>
<dbReference type="InterPro" id="IPR003691">
    <property type="entry name" value="FluC"/>
</dbReference>
<dbReference type="Pfam" id="PF02537">
    <property type="entry name" value="CRCB"/>
    <property type="match status" value="1"/>
</dbReference>
<dbReference type="AlphaFoldDB" id="A0A0R1M932"/>
<dbReference type="PATRIC" id="fig|1423777.3.peg.1613"/>
<keyword evidence="6 14" id="KW-1133">Transmembrane helix</keyword>
<dbReference type="GO" id="GO:0046872">
    <property type="term" value="F:metal ion binding"/>
    <property type="evidence" value="ECO:0007669"/>
    <property type="project" value="UniProtKB-KW"/>
</dbReference>
<keyword evidence="8 14" id="KW-0406">Ion transport</keyword>
<keyword evidence="2 14" id="KW-0813">Transport</keyword>
<gene>
    <name evidence="14" type="primary">fluC</name>
    <name evidence="14" type="synonym">crcB</name>
    <name evidence="15" type="ORF">FD46_GL001562</name>
</gene>
<evidence type="ECO:0000256" key="12">
    <source>
        <dbReference type="ARBA" id="ARBA00035585"/>
    </source>
</evidence>